<feature type="region of interest" description="Disordered" evidence="1">
    <location>
        <begin position="1"/>
        <end position="28"/>
    </location>
</feature>
<accession>A0A6C0CFC5</accession>
<proteinExistence type="predicted"/>
<sequence length="44" mass="5446">MKTKRKAKVKNTKPKKSNNKTKKRYHKKSLYDIYKQMILNYKKD</sequence>
<reference evidence="2" key="1">
    <citation type="journal article" date="2020" name="Nature">
        <title>Giant virus diversity and host interactions through global metagenomics.</title>
        <authorList>
            <person name="Schulz F."/>
            <person name="Roux S."/>
            <person name="Paez-Espino D."/>
            <person name="Jungbluth S."/>
            <person name="Walsh D.A."/>
            <person name="Denef V.J."/>
            <person name="McMahon K.D."/>
            <person name="Konstantinidis K.T."/>
            <person name="Eloe-Fadrosh E.A."/>
            <person name="Kyrpides N.C."/>
            <person name="Woyke T."/>
        </authorList>
    </citation>
    <scope>NUCLEOTIDE SEQUENCE</scope>
    <source>
        <strain evidence="2">GVMAG-M-3300020595-32</strain>
    </source>
</reference>
<name>A0A6C0CFC5_9ZZZZ</name>
<evidence type="ECO:0000256" key="1">
    <source>
        <dbReference type="SAM" id="MobiDB-lite"/>
    </source>
</evidence>
<organism evidence="2">
    <name type="scientific">viral metagenome</name>
    <dbReference type="NCBI Taxonomy" id="1070528"/>
    <lineage>
        <taxon>unclassified sequences</taxon>
        <taxon>metagenomes</taxon>
        <taxon>organismal metagenomes</taxon>
    </lineage>
</organism>
<evidence type="ECO:0000313" key="2">
    <source>
        <dbReference type="EMBL" id="QHT02540.1"/>
    </source>
</evidence>
<protein>
    <submittedName>
        <fullName evidence="2">Uncharacterized protein</fullName>
    </submittedName>
</protein>
<dbReference type="EMBL" id="MN739395">
    <property type="protein sequence ID" value="QHT02540.1"/>
    <property type="molecule type" value="Genomic_DNA"/>
</dbReference>
<dbReference type="AlphaFoldDB" id="A0A6C0CFC5"/>